<dbReference type="GO" id="GO:0004047">
    <property type="term" value="F:aminomethyltransferase activity"/>
    <property type="evidence" value="ECO:0007669"/>
    <property type="project" value="UniProtKB-UniRule"/>
</dbReference>
<dbReference type="InterPro" id="IPR006223">
    <property type="entry name" value="GcvT"/>
</dbReference>
<evidence type="ECO:0000313" key="11">
    <source>
        <dbReference type="Proteomes" id="UP000236740"/>
    </source>
</evidence>
<gene>
    <name evidence="5 9" type="primary">gcvT</name>
    <name evidence="9" type="ORF">DV707_03980</name>
    <name evidence="10" type="ORF">SAMN04488133_0761</name>
</gene>
<dbReference type="GO" id="GO:0005960">
    <property type="term" value="C:glycine cleavage complex"/>
    <property type="evidence" value="ECO:0007669"/>
    <property type="project" value="InterPro"/>
</dbReference>
<dbReference type="Proteomes" id="UP000296733">
    <property type="component" value="Chromosome"/>
</dbReference>
<dbReference type="HAMAP" id="MF_00259">
    <property type="entry name" value="GcvT"/>
    <property type="match status" value="1"/>
</dbReference>
<feature type="binding site" evidence="6">
    <location>
        <position position="200"/>
    </location>
    <ligand>
        <name>substrate</name>
    </ligand>
</feature>
<evidence type="ECO:0000256" key="1">
    <source>
        <dbReference type="ARBA" id="ARBA00008609"/>
    </source>
</evidence>
<dbReference type="PANTHER" id="PTHR43757">
    <property type="entry name" value="AMINOMETHYLTRANSFERASE"/>
    <property type="match status" value="1"/>
</dbReference>
<evidence type="ECO:0000256" key="2">
    <source>
        <dbReference type="ARBA" id="ARBA00022576"/>
    </source>
</evidence>
<dbReference type="GO" id="GO:0032259">
    <property type="term" value="P:methylation"/>
    <property type="evidence" value="ECO:0007669"/>
    <property type="project" value="UniProtKB-KW"/>
</dbReference>
<dbReference type="GO" id="GO:0008483">
    <property type="term" value="F:transaminase activity"/>
    <property type="evidence" value="ECO:0007669"/>
    <property type="project" value="UniProtKB-KW"/>
</dbReference>
<dbReference type="Pfam" id="PF08669">
    <property type="entry name" value="GCV_T_C"/>
    <property type="match status" value="1"/>
</dbReference>
<evidence type="ECO:0000313" key="9">
    <source>
        <dbReference type="EMBL" id="QCC46896.1"/>
    </source>
</evidence>
<dbReference type="EMBL" id="FNVN01000001">
    <property type="protein sequence ID" value="SEF79461.1"/>
    <property type="molecule type" value="Genomic_DNA"/>
</dbReference>
<dbReference type="GO" id="GO:0008168">
    <property type="term" value="F:methyltransferase activity"/>
    <property type="evidence" value="ECO:0007669"/>
    <property type="project" value="UniProtKB-KW"/>
</dbReference>
<dbReference type="SUPFAM" id="SSF101790">
    <property type="entry name" value="Aminomethyltransferase beta-barrel domain"/>
    <property type="match status" value="1"/>
</dbReference>
<dbReference type="InterPro" id="IPR022903">
    <property type="entry name" value="GcvT_bac"/>
</dbReference>
<keyword evidence="11" id="KW-1185">Reference proteome</keyword>
<keyword evidence="10" id="KW-0489">Methyltransferase</keyword>
<evidence type="ECO:0000256" key="3">
    <source>
        <dbReference type="ARBA" id="ARBA00022679"/>
    </source>
</evidence>
<sequence length="363" mass="39139">MALRKPPLYDVYAADATFTGFGGWDMPVEFESIRAEHEAVRDSVGLFDVSHMGEIVVSGSDATALMQRLTSNDVEALSPGESQYSAITDESGVIVDDTIVYRLPEAEDRYLFVPNAGHDEAAYRRWVDHRDEWGLDCEVRNETDAWAMVAVQGPDAAETVDRATDADVAPLSWGDVIEAEVGGVRSFVSRTGYTGEDGFEILCPTDEAEPVWSAFAADCTPCGLGSRDTLRTEMGFLLSGQDFDPDAEPRNPYEAGIGWTVALDTDFVGRDALATVADAGVEETFVGLVLRERGIARHGHEIVADGDVVGHVTSGTMSPTLGEPIALGYVPTSLSEPGTELSIAVRGQEKRAEIVPTPFIEDN</sequence>
<dbReference type="GeneID" id="39857218"/>
<dbReference type="RefSeq" id="WP_103990504.1">
    <property type="nucleotide sequence ID" value="NZ_CP031311.1"/>
</dbReference>
<dbReference type="OrthoDB" id="2001at2157"/>
<accession>A0A1H5UYD4</accession>
<dbReference type="KEGG" id="hlm:DV707_03980"/>
<name>A0A1H5UYD4_9EURY</name>
<dbReference type="InterPro" id="IPR006222">
    <property type="entry name" value="GCVT_N"/>
</dbReference>
<dbReference type="InterPro" id="IPR029043">
    <property type="entry name" value="GcvT/YgfZ_C"/>
</dbReference>
<dbReference type="AlphaFoldDB" id="A0A1H5UYD4"/>
<comment type="similarity">
    <text evidence="1 5">Belongs to the GcvT family.</text>
</comment>
<dbReference type="InterPro" id="IPR013977">
    <property type="entry name" value="GcvT_C"/>
</dbReference>
<dbReference type="EC" id="2.1.2.10" evidence="5"/>
<feature type="domain" description="Aminomethyltransferase C-terminal" evidence="8">
    <location>
        <begin position="285"/>
        <end position="360"/>
    </location>
</feature>
<dbReference type="Proteomes" id="UP000236740">
    <property type="component" value="Unassembled WGS sequence"/>
</dbReference>
<dbReference type="PIRSF" id="PIRSF006487">
    <property type="entry name" value="GcvT"/>
    <property type="match status" value="1"/>
</dbReference>
<evidence type="ECO:0000259" key="7">
    <source>
        <dbReference type="Pfam" id="PF01571"/>
    </source>
</evidence>
<evidence type="ECO:0000259" key="8">
    <source>
        <dbReference type="Pfam" id="PF08669"/>
    </source>
</evidence>
<organism evidence="10 11">
    <name type="scientific">Halobellus limi</name>
    <dbReference type="NCBI Taxonomy" id="699433"/>
    <lineage>
        <taxon>Archaea</taxon>
        <taxon>Methanobacteriati</taxon>
        <taxon>Methanobacteriota</taxon>
        <taxon>Stenosarchaea group</taxon>
        <taxon>Halobacteria</taxon>
        <taxon>Halobacteriales</taxon>
        <taxon>Haloferacaceae</taxon>
        <taxon>Halobellus</taxon>
    </lineage>
</organism>
<comment type="subunit">
    <text evidence="5">The glycine cleavage system is composed of four proteins: P, T, L and H.</text>
</comment>
<comment type="catalytic activity">
    <reaction evidence="4 5">
        <text>N(6)-[(R)-S(8)-aminomethyldihydrolipoyl]-L-lysyl-[protein] + (6S)-5,6,7,8-tetrahydrofolate = N(6)-[(R)-dihydrolipoyl]-L-lysyl-[protein] + (6R)-5,10-methylene-5,6,7,8-tetrahydrofolate + NH4(+)</text>
        <dbReference type="Rhea" id="RHEA:16945"/>
        <dbReference type="Rhea" id="RHEA-COMP:10475"/>
        <dbReference type="Rhea" id="RHEA-COMP:10492"/>
        <dbReference type="ChEBI" id="CHEBI:15636"/>
        <dbReference type="ChEBI" id="CHEBI:28938"/>
        <dbReference type="ChEBI" id="CHEBI:57453"/>
        <dbReference type="ChEBI" id="CHEBI:83100"/>
        <dbReference type="ChEBI" id="CHEBI:83143"/>
        <dbReference type="EC" id="2.1.2.10"/>
    </reaction>
</comment>
<dbReference type="NCBIfam" id="TIGR00528">
    <property type="entry name" value="gcvT"/>
    <property type="match status" value="1"/>
</dbReference>
<comment type="function">
    <text evidence="5">The glycine cleavage system catalyzes the degradation of glycine.</text>
</comment>
<evidence type="ECO:0000256" key="4">
    <source>
        <dbReference type="ARBA" id="ARBA00047665"/>
    </source>
</evidence>
<dbReference type="SUPFAM" id="SSF103025">
    <property type="entry name" value="Folate-binding domain"/>
    <property type="match status" value="1"/>
</dbReference>
<feature type="domain" description="GCVT N-terminal" evidence="7">
    <location>
        <begin position="13"/>
        <end position="264"/>
    </location>
</feature>
<reference evidence="10 11" key="1">
    <citation type="submission" date="2016-10" db="EMBL/GenBank/DDBJ databases">
        <authorList>
            <person name="de Groot N.N."/>
        </authorList>
    </citation>
    <scope>NUCLEOTIDE SEQUENCE [LARGE SCALE GENOMIC DNA]</scope>
    <source>
        <strain evidence="10 11">CGMCC 1.10331</strain>
    </source>
</reference>
<dbReference type="InterPro" id="IPR028896">
    <property type="entry name" value="GcvT/YgfZ/DmdA"/>
</dbReference>
<dbReference type="FunFam" id="2.40.30.110:FF:000003">
    <property type="entry name" value="Aminomethyltransferase"/>
    <property type="match status" value="1"/>
</dbReference>
<evidence type="ECO:0000256" key="5">
    <source>
        <dbReference type="HAMAP-Rule" id="MF_00259"/>
    </source>
</evidence>
<dbReference type="PANTHER" id="PTHR43757:SF2">
    <property type="entry name" value="AMINOMETHYLTRANSFERASE, MITOCHONDRIAL"/>
    <property type="match status" value="1"/>
</dbReference>
<dbReference type="EMBL" id="CP031311">
    <property type="protein sequence ID" value="QCC46896.1"/>
    <property type="molecule type" value="Genomic_DNA"/>
</dbReference>
<protein>
    <recommendedName>
        <fullName evidence="5">Probable aminomethyltransferase</fullName>
        <ecNumber evidence="5">2.1.2.10</ecNumber>
    </recommendedName>
    <alternativeName>
        <fullName evidence="5">Glycine cleavage system T protein</fullName>
    </alternativeName>
</protein>
<dbReference type="Gene3D" id="3.30.1360.120">
    <property type="entry name" value="Probable tRNA modification gtpase trme, domain 1"/>
    <property type="match status" value="1"/>
</dbReference>
<evidence type="ECO:0000313" key="10">
    <source>
        <dbReference type="EMBL" id="SEF79461.1"/>
    </source>
</evidence>
<dbReference type="InterPro" id="IPR027266">
    <property type="entry name" value="TrmE/GcvT-like"/>
</dbReference>
<evidence type="ECO:0000256" key="6">
    <source>
        <dbReference type="PIRSR" id="PIRSR006487-1"/>
    </source>
</evidence>
<dbReference type="GO" id="GO:0019464">
    <property type="term" value="P:glycine decarboxylation via glycine cleavage system"/>
    <property type="evidence" value="ECO:0007669"/>
    <property type="project" value="UniProtKB-UniRule"/>
</dbReference>
<keyword evidence="2 5" id="KW-0032">Aminotransferase</keyword>
<reference evidence="9 12" key="2">
    <citation type="journal article" date="2019" name="Nat. Commun.">
        <title>A new type of DNA phosphorothioation-based antiviral system in archaea.</title>
        <authorList>
            <person name="Xiong L."/>
            <person name="Liu S."/>
            <person name="Chen S."/>
            <person name="Xiao Y."/>
            <person name="Zhu B."/>
            <person name="Gao Y."/>
            <person name="Zhang Y."/>
            <person name="Chen B."/>
            <person name="Luo J."/>
            <person name="Deng Z."/>
            <person name="Chen X."/>
            <person name="Wang L."/>
            <person name="Chen S."/>
        </authorList>
    </citation>
    <scope>NUCLEOTIDE SEQUENCE [LARGE SCALE GENOMIC DNA]</scope>
    <source>
        <strain evidence="9 12">CGMCC 1.10331</strain>
    </source>
</reference>
<dbReference type="Pfam" id="PF01571">
    <property type="entry name" value="GCV_T"/>
    <property type="match status" value="1"/>
</dbReference>
<proteinExistence type="inferred from homology"/>
<dbReference type="NCBIfam" id="NF001567">
    <property type="entry name" value="PRK00389.1"/>
    <property type="match status" value="1"/>
</dbReference>
<keyword evidence="3 5" id="KW-0808">Transferase</keyword>
<evidence type="ECO:0000313" key="12">
    <source>
        <dbReference type="Proteomes" id="UP000296733"/>
    </source>
</evidence>